<dbReference type="RefSeq" id="WP_072353455.1">
    <property type="nucleotide sequence ID" value="NZ_FPKS01000002.1"/>
</dbReference>
<organism evidence="1 2">
    <name type="scientific">Pseudolactococcus chungangensis CAU 28 = DSM 22330</name>
    <dbReference type="NCBI Taxonomy" id="1122154"/>
    <lineage>
        <taxon>Bacteria</taxon>
        <taxon>Bacillati</taxon>
        <taxon>Bacillota</taxon>
        <taxon>Bacilli</taxon>
        <taxon>Lactobacillales</taxon>
        <taxon>Streptococcaceae</taxon>
        <taxon>Pseudolactococcus</taxon>
    </lineage>
</organism>
<dbReference type="Gene3D" id="3.30.1330.70">
    <property type="entry name" value="Holliday junction resolvase RusA"/>
    <property type="match status" value="1"/>
</dbReference>
<dbReference type="InterPro" id="IPR036614">
    <property type="entry name" value="RusA-like_sf"/>
</dbReference>
<dbReference type="GO" id="GO:0006310">
    <property type="term" value="P:DNA recombination"/>
    <property type="evidence" value="ECO:0007669"/>
    <property type="project" value="InterPro"/>
</dbReference>
<reference evidence="1 2" key="1">
    <citation type="submission" date="2016-11" db="EMBL/GenBank/DDBJ databases">
        <authorList>
            <person name="Jaros S."/>
            <person name="Januszkiewicz K."/>
            <person name="Wedrychowicz H."/>
        </authorList>
    </citation>
    <scope>NUCLEOTIDE SEQUENCE [LARGE SCALE GENOMIC DNA]</scope>
    <source>
        <strain evidence="1 2">DSM 22330</strain>
    </source>
</reference>
<dbReference type="GO" id="GO:0006281">
    <property type="term" value="P:DNA repair"/>
    <property type="evidence" value="ECO:0007669"/>
    <property type="project" value="InterPro"/>
</dbReference>
<proteinExistence type="predicted"/>
<evidence type="ECO:0000313" key="2">
    <source>
        <dbReference type="Proteomes" id="UP000185655"/>
    </source>
</evidence>
<keyword evidence="1" id="KW-0255">Endonuclease</keyword>
<keyword evidence="1" id="KW-0378">Hydrolase</keyword>
<dbReference type="STRING" id="1122154.SAMN02746068_00475"/>
<dbReference type="AlphaFoldDB" id="A0A1K2H629"/>
<protein>
    <submittedName>
        <fullName evidence="1">Holliday junction resolvase RusA (Prophage-encoded endonuclease)</fullName>
    </submittedName>
</protein>
<dbReference type="SUPFAM" id="SSF103084">
    <property type="entry name" value="Holliday junction resolvase RusA"/>
    <property type="match status" value="1"/>
</dbReference>
<gene>
    <name evidence="1" type="ORF">SAMN02746068_00475</name>
</gene>
<dbReference type="GO" id="GO:0004519">
    <property type="term" value="F:endonuclease activity"/>
    <property type="evidence" value="ECO:0007669"/>
    <property type="project" value="UniProtKB-KW"/>
</dbReference>
<sequence length="188" mass="21924">MVVINLDPYPSPRPRFSKRGTYMPSEYTAWKKKFLKEWLKHNLSKYDPGVAIAVDLKFYIKPPKAIARVKKNQNILKSETWRVVKKPDLDNLEKSVLDSVNGHAYEDDNQISDLHSCKRYSLNPRVEIVIREDGLGQDEISSVRMGKRDIKILKSATNIVDFWNACTEFYSDEELAWAWLHPELVEQK</sequence>
<dbReference type="GO" id="GO:0000287">
    <property type="term" value="F:magnesium ion binding"/>
    <property type="evidence" value="ECO:0007669"/>
    <property type="project" value="InterPro"/>
</dbReference>
<name>A0A1K2H629_9LACT</name>
<dbReference type="EMBL" id="FPKS01000002">
    <property type="protein sequence ID" value="SFZ71725.1"/>
    <property type="molecule type" value="Genomic_DNA"/>
</dbReference>
<dbReference type="InterPro" id="IPR008822">
    <property type="entry name" value="Endonuclease_RusA-like"/>
</dbReference>
<keyword evidence="1" id="KW-0540">Nuclease</keyword>
<dbReference type="Proteomes" id="UP000185655">
    <property type="component" value="Unassembled WGS sequence"/>
</dbReference>
<accession>A0A1K2H629</accession>
<dbReference type="Pfam" id="PF05866">
    <property type="entry name" value="RusA"/>
    <property type="match status" value="1"/>
</dbReference>
<evidence type="ECO:0000313" key="1">
    <source>
        <dbReference type="EMBL" id="SFZ71725.1"/>
    </source>
</evidence>
<dbReference type="OrthoDB" id="5114842at2"/>